<reference evidence="14 15" key="1">
    <citation type="submission" date="2011-09" db="EMBL/GenBank/DDBJ databases">
        <title>Complete sequence of chromosome of Thioflavicoccus mobilis 8321.</title>
        <authorList>
            <consortium name="US DOE Joint Genome Institute"/>
            <person name="Lucas S."/>
            <person name="Han J."/>
            <person name="Lapidus A."/>
            <person name="Cheng J.-F."/>
            <person name="Goodwin L."/>
            <person name="Pitluck S."/>
            <person name="Peters L."/>
            <person name="Ovchinnikova G."/>
            <person name="Lu M."/>
            <person name="Detter J.C."/>
            <person name="Han C."/>
            <person name="Tapia R."/>
            <person name="Land M."/>
            <person name="Hauser L."/>
            <person name="Kyrpides N."/>
            <person name="Ivanova N."/>
            <person name="Pagani I."/>
            <person name="Vogl K."/>
            <person name="Liu Z."/>
            <person name="Imhoff J."/>
            <person name="Thiel V."/>
            <person name="Frigaard N.-U."/>
            <person name="Bryant D."/>
            <person name="Woyke T."/>
        </authorList>
    </citation>
    <scope>NUCLEOTIDE SEQUENCE [LARGE SCALE GENOMIC DNA]</scope>
    <source>
        <strain evidence="14 15">8321</strain>
    </source>
</reference>
<evidence type="ECO:0000313" key="14">
    <source>
        <dbReference type="EMBL" id="AGA90246.1"/>
    </source>
</evidence>
<keyword evidence="5" id="KW-0808">Transferase</keyword>
<keyword evidence="6" id="KW-0547">Nucleotide-binding</keyword>
<dbReference type="STRING" id="765912.Thimo_1456"/>
<keyword evidence="7 14" id="KW-0418">Kinase</keyword>
<evidence type="ECO:0000256" key="2">
    <source>
        <dbReference type="ARBA" id="ARBA00005810"/>
    </source>
</evidence>
<organism evidence="14 15">
    <name type="scientific">Thioflavicoccus mobilis 8321</name>
    <dbReference type="NCBI Taxonomy" id="765912"/>
    <lineage>
        <taxon>Bacteria</taxon>
        <taxon>Pseudomonadati</taxon>
        <taxon>Pseudomonadota</taxon>
        <taxon>Gammaproteobacteria</taxon>
        <taxon>Chromatiales</taxon>
        <taxon>Chromatiaceae</taxon>
        <taxon>Thioflavicoccus</taxon>
    </lineage>
</organism>
<dbReference type="GO" id="GO:0016301">
    <property type="term" value="F:kinase activity"/>
    <property type="evidence" value="ECO:0007669"/>
    <property type="project" value="UniProtKB-KW"/>
</dbReference>
<evidence type="ECO:0000256" key="9">
    <source>
        <dbReference type="ARBA" id="ARBA00022909"/>
    </source>
</evidence>
<dbReference type="InterPro" id="IPR000550">
    <property type="entry name" value="Hppk"/>
</dbReference>
<dbReference type="GO" id="GO:0005524">
    <property type="term" value="F:ATP binding"/>
    <property type="evidence" value="ECO:0007669"/>
    <property type="project" value="UniProtKB-KW"/>
</dbReference>
<dbReference type="eggNOG" id="COG0801">
    <property type="taxonomic scope" value="Bacteria"/>
</dbReference>
<keyword evidence="8" id="KW-0067">ATP-binding</keyword>
<dbReference type="PATRIC" id="fig|765912.4.peg.1421"/>
<evidence type="ECO:0000256" key="4">
    <source>
        <dbReference type="ARBA" id="ARBA00016218"/>
    </source>
</evidence>
<keyword evidence="9" id="KW-0289">Folate biosynthesis</keyword>
<dbReference type="KEGG" id="tmb:Thimo_1456"/>
<dbReference type="OrthoDB" id="9808041at2"/>
<evidence type="ECO:0000256" key="11">
    <source>
        <dbReference type="ARBA" id="ARBA00029766"/>
    </source>
</evidence>
<evidence type="ECO:0000313" key="15">
    <source>
        <dbReference type="Proteomes" id="UP000010816"/>
    </source>
</evidence>
<evidence type="ECO:0000256" key="8">
    <source>
        <dbReference type="ARBA" id="ARBA00022840"/>
    </source>
</evidence>
<dbReference type="PANTHER" id="PTHR43071">
    <property type="entry name" value="2-AMINO-4-HYDROXY-6-HYDROXYMETHYLDIHYDROPTERIDINE PYROPHOSPHOKINASE"/>
    <property type="match status" value="1"/>
</dbReference>
<comment type="similarity">
    <text evidence="2">Belongs to the HPPK family.</text>
</comment>
<evidence type="ECO:0000256" key="12">
    <source>
        <dbReference type="ARBA" id="ARBA00033413"/>
    </source>
</evidence>
<dbReference type="EMBL" id="CP003051">
    <property type="protein sequence ID" value="AGA90246.1"/>
    <property type="molecule type" value="Genomic_DNA"/>
</dbReference>
<dbReference type="HOGENOM" id="CLU_097916_1_2_6"/>
<dbReference type="GO" id="GO:0003848">
    <property type="term" value="F:2-amino-4-hydroxy-6-hydroxymethyldihydropteridine diphosphokinase activity"/>
    <property type="evidence" value="ECO:0007669"/>
    <property type="project" value="UniProtKB-EC"/>
</dbReference>
<evidence type="ECO:0000256" key="7">
    <source>
        <dbReference type="ARBA" id="ARBA00022777"/>
    </source>
</evidence>
<evidence type="ECO:0000259" key="13">
    <source>
        <dbReference type="Pfam" id="PF01288"/>
    </source>
</evidence>
<sequence length="166" mass="18478">MATVYLSLGTNLGDRARNLECAIACLTEVLDALVLSPVYETDPWGFNDQPDFYNLCLRGETMLEARALLYLLKGIERAIGRGKGTVWGPRLIDIDLLFYDDLVIDEPTLTVPHPHIRGRPFVLIPLLEVAEDLEHPVLGHSIRGLAAEVDAARVRRLDLYLSADKA</sequence>
<dbReference type="GO" id="GO:0046656">
    <property type="term" value="P:folic acid biosynthetic process"/>
    <property type="evidence" value="ECO:0007669"/>
    <property type="project" value="UniProtKB-KW"/>
</dbReference>
<accession>L0GW79</accession>
<evidence type="ECO:0000256" key="10">
    <source>
        <dbReference type="ARBA" id="ARBA00029409"/>
    </source>
</evidence>
<dbReference type="NCBIfam" id="TIGR01498">
    <property type="entry name" value="folK"/>
    <property type="match status" value="1"/>
</dbReference>
<proteinExistence type="inferred from homology"/>
<feature type="domain" description="7,8-dihydro-6-hydroxymethylpterin-pyrophosphokinase" evidence="13">
    <location>
        <begin position="5"/>
        <end position="130"/>
    </location>
</feature>
<comment type="pathway">
    <text evidence="1">Cofactor biosynthesis; tetrahydrofolate biosynthesis; 2-amino-4-hydroxy-6-hydroxymethyl-7,8-dihydropteridine diphosphate from 7,8-dihydroneopterin triphosphate: step 4/4.</text>
</comment>
<dbReference type="PANTHER" id="PTHR43071:SF1">
    <property type="entry name" value="2-AMINO-4-HYDROXY-6-HYDROXYMETHYLDIHYDROPTERIDINE PYROPHOSPHOKINASE"/>
    <property type="match status" value="1"/>
</dbReference>
<gene>
    <name evidence="14" type="ORF">Thimo_1456</name>
</gene>
<dbReference type="InterPro" id="IPR035907">
    <property type="entry name" value="Hppk_sf"/>
</dbReference>
<keyword evidence="15" id="KW-1185">Reference proteome</keyword>
<dbReference type="AlphaFoldDB" id="L0GW79"/>
<protein>
    <recommendedName>
        <fullName evidence="4">2-amino-4-hydroxy-6-hydroxymethyldihydropteridine pyrophosphokinase</fullName>
        <ecNumber evidence="3">2.7.6.3</ecNumber>
    </recommendedName>
    <alternativeName>
        <fullName evidence="11">6-hydroxymethyl-7,8-dihydropterin pyrophosphokinase</fullName>
    </alternativeName>
    <alternativeName>
        <fullName evidence="12">7,8-dihydro-6-hydroxymethylpterin-pyrophosphokinase</fullName>
    </alternativeName>
</protein>
<name>L0GW79_9GAMM</name>
<dbReference type="UniPathway" id="UPA00077">
    <property type="reaction ID" value="UER00155"/>
</dbReference>
<evidence type="ECO:0000256" key="6">
    <source>
        <dbReference type="ARBA" id="ARBA00022741"/>
    </source>
</evidence>
<dbReference type="Pfam" id="PF01288">
    <property type="entry name" value="HPPK"/>
    <property type="match status" value="1"/>
</dbReference>
<dbReference type="EC" id="2.7.6.3" evidence="3"/>
<dbReference type="CDD" id="cd00483">
    <property type="entry name" value="HPPK"/>
    <property type="match status" value="1"/>
</dbReference>
<dbReference type="Proteomes" id="UP000010816">
    <property type="component" value="Chromosome"/>
</dbReference>
<dbReference type="SUPFAM" id="SSF55083">
    <property type="entry name" value="6-hydroxymethyl-7,8-dihydropterin pyrophosphokinase, HPPK"/>
    <property type="match status" value="1"/>
</dbReference>
<evidence type="ECO:0000256" key="3">
    <source>
        <dbReference type="ARBA" id="ARBA00013253"/>
    </source>
</evidence>
<dbReference type="GO" id="GO:0046654">
    <property type="term" value="P:tetrahydrofolate biosynthetic process"/>
    <property type="evidence" value="ECO:0007669"/>
    <property type="project" value="UniProtKB-UniPathway"/>
</dbReference>
<evidence type="ECO:0000256" key="5">
    <source>
        <dbReference type="ARBA" id="ARBA00022679"/>
    </source>
</evidence>
<evidence type="ECO:0000256" key="1">
    <source>
        <dbReference type="ARBA" id="ARBA00005051"/>
    </source>
</evidence>
<dbReference type="Gene3D" id="3.30.70.560">
    <property type="entry name" value="7,8-Dihydro-6-hydroxymethylpterin-pyrophosphokinase HPPK"/>
    <property type="match status" value="1"/>
</dbReference>
<comment type="function">
    <text evidence="10">Catalyzes the transfer of pyrophosphate from adenosine triphosphate (ATP) to 6-hydroxymethyl-7,8-dihydropterin, an enzymatic step in folate biosynthesis pathway.</text>
</comment>
<dbReference type="RefSeq" id="WP_015280388.1">
    <property type="nucleotide sequence ID" value="NC_019940.1"/>
</dbReference>